<evidence type="ECO:0000313" key="2">
    <source>
        <dbReference type="Proteomes" id="UP000001312"/>
    </source>
</evidence>
<dbReference type="KEGG" id="ssl:SS1G_08928"/>
<dbReference type="GeneID" id="5486329"/>
<dbReference type="AlphaFoldDB" id="A7EUC1"/>
<proteinExistence type="predicted"/>
<name>A7EUC1_SCLS1</name>
<organism evidence="1 2">
    <name type="scientific">Sclerotinia sclerotiorum (strain ATCC 18683 / 1980 / Ss-1)</name>
    <name type="common">White mold</name>
    <name type="synonym">Whetzelinia sclerotiorum</name>
    <dbReference type="NCBI Taxonomy" id="665079"/>
    <lineage>
        <taxon>Eukaryota</taxon>
        <taxon>Fungi</taxon>
        <taxon>Dikarya</taxon>
        <taxon>Ascomycota</taxon>
        <taxon>Pezizomycotina</taxon>
        <taxon>Leotiomycetes</taxon>
        <taxon>Helotiales</taxon>
        <taxon>Sclerotiniaceae</taxon>
        <taxon>Sclerotinia</taxon>
    </lineage>
</organism>
<sequence>MGNGAIVPDPANDWKSPGEGRRVICSLALPCGRLESRIGFRVLESVG</sequence>
<evidence type="ECO:0000313" key="1">
    <source>
        <dbReference type="EMBL" id="EDN93063.1"/>
    </source>
</evidence>
<gene>
    <name evidence="1" type="ORF">SS1G_08928</name>
</gene>
<dbReference type="EMBL" id="CH476632">
    <property type="protein sequence ID" value="EDN93063.1"/>
    <property type="molecule type" value="Genomic_DNA"/>
</dbReference>
<accession>A7EUC1</accession>
<protein>
    <submittedName>
        <fullName evidence="1">Uncharacterized protein</fullName>
    </submittedName>
</protein>
<dbReference type="RefSeq" id="XP_001590164.1">
    <property type="nucleotide sequence ID" value="XM_001590114.1"/>
</dbReference>
<dbReference type="InParanoid" id="A7EUC1"/>
<dbReference type="Proteomes" id="UP000001312">
    <property type="component" value="Unassembled WGS sequence"/>
</dbReference>
<keyword evidence="2" id="KW-1185">Reference proteome</keyword>
<reference evidence="2" key="1">
    <citation type="journal article" date="2011" name="PLoS Genet.">
        <title>Genomic analysis of the necrotrophic fungal pathogens Sclerotinia sclerotiorum and Botrytis cinerea.</title>
        <authorList>
            <person name="Amselem J."/>
            <person name="Cuomo C.A."/>
            <person name="van Kan J.A."/>
            <person name="Viaud M."/>
            <person name="Benito E.P."/>
            <person name="Couloux A."/>
            <person name="Coutinho P.M."/>
            <person name="de Vries R.P."/>
            <person name="Dyer P.S."/>
            <person name="Fillinger S."/>
            <person name="Fournier E."/>
            <person name="Gout L."/>
            <person name="Hahn M."/>
            <person name="Kohn L."/>
            <person name="Lapalu N."/>
            <person name="Plummer K.M."/>
            <person name="Pradier J.M."/>
            <person name="Quevillon E."/>
            <person name="Sharon A."/>
            <person name="Simon A."/>
            <person name="ten Have A."/>
            <person name="Tudzynski B."/>
            <person name="Tudzynski P."/>
            <person name="Wincker P."/>
            <person name="Andrew M."/>
            <person name="Anthouard V."/>
            <person name="Beever R.E."/>
            <person name="Beffa R."/>
            <person name="Benoit I."/>
            <person name="Bouzid O."/>
            <person name="Brault B."/>
            <person name="Chen Z."/>
            <person name="Choquer M."/>
            <person name="Collemare J."/>
            <person name="Cotton P."/>
            <person name="Danchin E.G."/>
            <person name="Da Silva C."/>
            <person name="Gautier A."/>
            <person name="Giraud C."/>
            <person name="Giraud T."/>
            <person name="Gonzalez C."/>
            <person name="Grossetete S."/>
            <person name="Guldener U."/>
            <person name="Henrissat B."/>
            <person name="Howlett B.J."/>
            <person name="Kodira C."/>
            <person name="Kretschmer M."/>
            <person name="Lappartient A."/>
            <person name="Leroch M."/>
            <person name="Levis C."/>
            <person name="Mauceli E."/>
            <person name="Neuveglise C."/>
            <person name="Oeser B."/>
            <person name="Pearson M."/>
            <person name="Poulain J."/>
            <person name="Poussereau N."/>
            <person name="Quesneville H."/>
            <person name="Rascle C."/>
            <person name="Schumacher J."/>
            <person name="Segurens B."/>
            <person name="Sexton A."/>
            <person name="Silva E."/>
            <person name="Sirven C."/>
            <person name="Soanes D.M."/>
            <person name="Talbot N.J."/>
            <person name="Templeton M."/>
            <person name="Yandava C."/>
            <person name="Yarden O."/>
            <person name="Zeng Q."/>
            <person name="Rollins J.A."/>
            <person name="Lebrun M.H."/>
            <person name="Dickman M."/>
        </authorList>
    </citation>
    <scope>NUCLEOTIDE SEQUENCE [LARGE SCALE GENOMIC DNA]</scope>
    <source>
        <strain evidence="2">ATCC 18683 / 1980 / Ss-1</strain>
    </source>
</reference>